<name>A0A7X3KAM4_9BURK</name>
<evidence type="ECO:0000313" key="4">
    <source>
        <dbReference type="EMBL" id="MVW64219.1"/>
    </source>
</evidence>
<dbReference type="InterPro" id="IPR006665">
    <property type="entry name" value="OmpA-like"/>
</dbReference>
<evidence type="ECO:0000256" key="2">
    <source>
        <dbReference type="SAM" id="Phobius"/>
    </source>
</evidence>
<evidence type="ECO:0000259" key="3">
    <source>
        <dbReference type="PROSITE" id="PS51123"/>
    </source>
</evidence>
<dbReference type="PANTHER" id="PTHR30329:SF21">
    <property type="entry name" value="LIPOPROTEIN YIAD-RELATED"/>
    <property type="match status" value="1"/>
</dbReference>
<keyword evidence="2" id="KW-1133">Transmembrane helix</keyword>
<dbReference type="Pfam" id="PF00691">
    <property type="entry name" value="OmpA"/>
    <property type="match status" value="1"/>
</dbReference>
<gene>
    <name evidence="4" type="ORF">GPY61_30255</name>
</gene>
<dbReference type="InterPro" id="IPR050330">
    <property type="entry name" value="Bact_OuterMem_StrucFunc"/>
</dbReference>
<evidence type="ECO:0000256" key="1">
    <source>
        <dbReference type="PROSITE-ProRule" id="PRU00473"/>
    </source>
</evidence>
<dbReference type="RefSeq" id="WP_160410734.1">
    <property type="nucleotide sequence ID" value="NZ_WSES01000012.1"/>
</dbReference>
<dbReference type="Gene3D" id="3.30.1330.60">
    <property type="entry name" value="OmpA-like domain"/>
    <property type="match status" value="1"/>
</dbReference>
<keyword evidence="1 2" id="KW-0472">Membrane</keyword>
<dbReference type="Proteomes" id="UP000443353">
    <property type="component" value="Unassembled WGS sequence"/>
</dbReference>
<feature type="domain" description="OmpA-like" evidence="3">
    <location>
        <begin position="78"/>
        <end position="212"/>
    </location>
</feature>
<accession>A0A7X3KAM4</accession>
<reference evidence="4 5" key="1">
    <citation type="submission" date="2019-12" db="EMBL/GenBank/DDBJ databases">
        <authorList>
            <person name="Li C."/>
            <person name="Zhao J."/>
        </authorList>
    </citation>
    <scope>NUCLEOTIDE SEQUENCE [LARGE SCALE GENOMIC DNA]</scope>
    <source>
        <strain evidence="4 5">NEAU-DD11</strain>
    </source>
</reference>
<protein>
    <submittedName>
        <fullName evidence="4">OmpA family protein</fullName>
    </submittedName>
</protein>
<keyword evidence="2" id="KW-0812">Transmembrane</keyword>
<evidence type="ECO:0000313" key="5">
    <source>
        <dbReference type="Proteomes" id="UP000443353"/>
    </source>
</evidence>
<organism evidence="4 5">
    <name type="scientific">Massilia cellulosiltytica</name>
    <dbReference type="NCBI Taxonomy" id="2683234"/>
    <lineage>
        <taxon>Bacteria</taxon>
        <taxon>Pseudomonadati</taxon>
        <taxon>Pseudomonadota</taxon>
        <taxon>Betaproteobacteria</taxon>
        <taxon>Burkholderiales</taxon>
        <taxon>Oxalobacteraceae</taxon>
        <taxon>Telluria group</taxon>
        <taxon>Massilia</taxon>
    </lineage>
</organism>
<dbReference type="PROSITE" id="PS51123">
    <property type="entry name" value="OMPA_2"/>
    <property type="match status" value="1"/>
</dbReference>
<dbReference type="AlphaFoldDB" id="A0A7X3KAM4"/>
<feature type="transmembrane region" description="Helical" evidence="2">
    <location>
        <begin position="14"/>
        <end position="31"/>
    </location>
</feature>
<dbReference type="SUPFAM" id="SSF103088">
    <property type="entry name" value="OmpA-like"/>
    <property type="match status" value="1"/>
</dbReference>
<dbReference type="EMBL" id="WSES01000012">
    <property type="protein sequence ID" value="MVW64219.1"/>
    <property type="molecule type" value="Genomic_DNA"/>
</dbReference>
<sequence>MKDKPSEWVAISDLMAGVLAVVMLLLVVSVLQKAVSELRYQGELAKLKGSKDDAVVKVTQALNAMISQRGTAGLMALDTRTHRLTLRDGVFERGSACLKPEVTTAIAEARNEIAHFLLDTPSARILVEGYTDNIPVKHEVTDKKRFCTVYDDNFTLSAARAREARLALIGALDPKVARRVVVAGYGESRPLPGLDPGDSKNRRVEVQFMVEDAGQHAASTNIGNGATSG</sequence>
<dbReference type="GO" id="GO:0016020">
    <property type="term" value="C:membrane"/>
    <property type="evidence" value="ECO:0007669"/>
    <property type="project" value="UniProtKB-UniRule"/>
</dbReference>
<dbReference type="PANTHER" id="PTHR30329">
    <property type="entry name" value="STATOR ELEMENT OF FLAGELLAR MOTOR COMPLEX"/>
    <property type="match status" value="1"/>
</dbReference>
<comment type="caution">
    <text evidence="4">The sequence shown here is derived from an EMBL/GenBank/DDBJ whole genome shotgun (WGS) entry which is preliminary data.</text>
</comment>
<proteinExistence type="predicted"/>
<keyword evidence="5" id="KW-1185">Reference proteome</keyword>
<dbReference type="InterPro" id="IPR036737">
    <property type="entry name" value="OmpA-like_sf"/>
</dbReference>